<sequence>MRLPAVALGLRLPDLLLKIVMHKVHPNQRYDVILAGKKYTGKEASECDLVSKAAPSLQDVLPLSISLAQSVAFSCSERKCYLATKKLINHYPLDSFKESLGTNLHAKL</sequence>
<reference evidence="1" key="1">
    <citation type="submission" date="2021-01" db="EMBL/GenBank/DDBJ databases">
        <authorList>
            <person name="Corre E."/>
            <person name="Pelletier E."/>
            <person name="Niang G."/>
            <person name="Scheremetjew M."/>
            <person name="Finn R."/>
            <person name="Kale V."/>
            <person name="Holt S."/>
            <person name="Cochrane G."/>
            <person name="Meng A."/>
            <person name="Brown T."/>
            <person name="Cohen L."/>
        </authorList>
    </citation>
    <scope>NUCLEOTIDE SEQUENCE</scope>
    <source>
        <strain evidence="1">SoJaBio B1-5/56/2</strain>
    </source>
</reference>
<dbReference type="InterPro" id="IPR029045">
    <property type="entry name" value="ClpP/crotonase-like_dom_sf"/>
</dbReference>
<evidence type="ECO:0000313" key="1">
    <source>
        <dbReference type="EMBL" id="CAE2314570.1"/>
    </source>
</evidence>
<gene>
    <name evidence="1" type="ORF">NAES01612_LOCUS15414</name>
</gene>
<dbReference type="Gene3D" id="3.90.226.10">
    <property type="entry name" value="2-enoyl-CoA Hydratase, Chain A, domain 1"/>
    <property type="match status" value="1"/>
</dbReference>
<protein>
    <submittedName>
        <fullName evidence="1">Uncharacterized protein</fullName>
    </submittedName>
</protein>
<accession>A0A7S4L477</accession>
<name>A0A7S4L477_9EUKA</name>
<dbReference type="EMBL" id="HBKR01023515">
    <property type="protein sequence ID" value="CAE2314570.1"/>
    <property type="molecule type" value="Transcribed_RNA"/>
</dbReference>
<dbReference type="SUPFAM" id="SSF52096">
    <property type="entry name" value="ClpP/crotonase"/>
    <property type="match status" value="1"/>
</dbReference>
<proteinExistence type="predicted"/>
<dbReference type="AlphaFoldDB" id="A0A7S4L477"/>
<organism evidence="1">
    <name type="scientific">Paramoeba aestuarina</name>
    <dbReference type="NCBI Taxonomy" id="180227"/>
    <lineage>
        <taxon>Eukaryota</taxon>
        <taxon>Amoebozoa</taxon>
        <taxon>Discosea</taxon>
        <taxon>Flabellinia</taxon>
        <taxon>Dactylopodida</taxon>
        <taxon>Paramoebidae</taxon>
        <taxon>Paramoeba</taxon>
    </lineage>
</organism>